<dbReference type="GO" id="GO:0016020">
    <property type="term" value="C:membrane"/>
    <property type="evidence" value="ECO:0007669"/>
    <property type="project" value="InterPro"/>
</dbReference>
<keyword evidence="2" id="KW-0964">Secreted</keyword>
<dbReference type="NCBIfam" id="NF041518">
    <property type="entry name" value="choice_anch_Q"/>
    <property type="match status" value="1"/>
</dbReference>
<proteinExistence type="predicted"/>
<sequence length="1283" mass="136158">MKRLNAGWGISVFLVGFGIMDGYGAVQGGGDFSYSIPGVYKKVTLGDRTGINAHSGQPITFGTYATTVTDPKNGQTHNAGDPITFTEKWSGNINYGIDLDHDDTEYTIYVPESYGTDHSDPHGIILFYSSNDSGSPSSTLIPLLEERKLIHIGALSNGNGTGTSQRIGMGLMGLLRAMELFNIDTDRIYLTGNSGGSRTLHSLSFYHPELFTGAFGVVGSGYPEYLPNCYETSSDNSHYEVGYISHFSNSAQKYYPRDVGFRYFCNTGYGDWRQGDNMNVYHFGLERNGFINRLYTAEGGHANGRTTMDFKAGIDFLEHPRAAFDASTADLSASGASAVESGQTLTLTPNASATAAAQTANQFNWCDPYGAEIRLQYKPNNNAGGVLNQKIDIGIWSKPFAPTDALPTSGYAANDRAGLILSLSHDGSSETYSLRLVQPNHSDPTMRDITVCTGEFTDWPNQSALWDSGGWNSKVNQSINTSSLDIRINAWEDEVDLVFGKHLTVENDKNLEYVDRLDDERTIRLRFNADDHHNATNDVFHTLMLSPSDWFQKNQAVLTFASQAASGVGDPGTATIQNLSMIHSGTVEVTGVPATSADPILRGPVNATVAYSNLITEITDPTNEELTFLKLEGPAWLTVATNGLLHGTPGYTNAGVNSFMIKATDPGGLFVEVDLEIDVVPYFTDPVDLSATVDVSFSDDLSTYVTGTFDYALGDGPAWLTVGTDGSLSGTPLDQDIGSNRFYILLSSGGLVQHVLALTISVAMDGVLMVDTNMDDDDTAAAQAELDGAGGMPGAIAALEDADGFSLREAIWLAEAVAGPDTIKFDQQAATWQSDTILLSTQLLISSSLEIDGGSGVTVDAGAQTFRVFEVDGGAAGADLDVLLKKLTIQNGRIDKATGRIDGAGVFNKEKLTMSHCIVRGNSTIGAAANWAKGIGISNEDGVLQLEHCQVVDNFSMLNRSVGIGVYSYDSGTVRIINSVVANNTTAGGTRSDKPGVWMDDSSSLVMLNSSVYGNSTVEVTDTPGLFVSVNASAKVISSVIAGNLVGSSTVGATNVMGPATLYNCLISDDVGFGGDIVDGGGNLTGAAYASEVFDGSVANSGTDVGAVAYTDGGDYYNHDGSGAHTRVTPATDSNGNGREQGSSIDIGAYEIVVNSNPDSDGDGIPDAWELAHGLSPSDPLDADGNADGDGLTNLEEFQADTNPTNAGSCLMISAVQVINGNFNIQWQGGREAVQHLEHASNLWSNDWTVLHTLNPPTDPDNSWVVTNEAASPVGFFRIRSGR</sequence>
<dbReference type="InterPro" id="IPR059226">
    <property type="entry name" value="Choice_anch_Q_dom"/>
</dbReference>
<evidence type="ECO:0000256" key="3">
    <source>
        <dbReference type="ARBA" id="ARBA00022729"/>
    </source>
</evidence>
<protein>
    <recommendedName>
        <fullName evidence="7">Right handed beta helix domain-containing protein</fullName>
    </recommendedName>
</protein>
<name>A0A6C2U8M1_PONDE</name>
<dbReference type="GO" id="GO:0005509">
    <property type="term" value="F:calcium ion binding"/>
    <property type="evidence" value="ECO:0007669"/>
    <property type="project" value="InterPro"/>
</dbReference>
<gene>
    <name evidence="5" type="ORF">PDESU_04896</name>
</gene>
<dbReference type="InterPro" id="IPR011050">
    <property type="entry name" value="Pectin_lyase_fold/virulence"/>
</dbReference>
<keyword evidence="3" id="KW-0732">Signal</keyword>
<dbReference type="InterPro" id="IPR013783">
    <property type="entry name" value="Ig-like_fold"/>
</dbReference>
<keyword evidence="4" id="KW-0106">Calcium</keyword>
<dbReference type="InterPro" id="IPR029058">
    <property type="entry name" value="AB_hydrolase_fold"/>
</dbReference>
<dbReference type="Pfam" id="PF18884">
    <property type="entry name" value="TSP3_bac"/>
    <property type="match status" value="2"/>
</dbReference>
<dbReference type="RefSeq" id="WP_136081834.1">
    <property type="nucleotide sequence ID" value="NZ_CAAHFG010000003.1"/>
</dbReference>
<dbReference type="Gene3D" id="2.60.40.10">
    <property type="entry name" value="Immunoglobulins"/>
    <property type="match status" value="1"/>
</dbReference>
<dbReference type="InterPro" id="IPR015919">
    <property type="entry name" value="Cadherin-like_sf"/>
</dbReference>
<dbReference type="SUPFAM" id="SSF53474">
    <property type="entry name" value="alpha/beta-Hydrolases"/>
    <property type="match status" value="1"/>
</dbReference>
<dbReference type="SUPFAM" id="SSF49313">
    <property type="entry name" value="Cadherin-like"/>
    <property type="match status" value="1"/>
</dbReference>
<dbReference type="SUPFAM" id="SSF51126">
    <property type="entry name" value="Pectin lyase-like"/>
    <property type="match status" value="1"/>
</dbReference>
<dbReference type="Proteomes" id="UP000366872">
    <property type="component" value="Unassembled WGS sequence"/>
</dbReference>
<organism evidence="5 6">
    <name type="scientific">Pontiella desulfatans</name>
    <dbReference type="NCBI Taxonomy" id="2750659"/>
    <lineage>
        <taxon>Bacteria</taxon>
        <taxon>Pseudomonadati</taxon>
        <taxon>Kiritimatiellota</taxon>
        <taxon>Kiritimatiellia</taxon>
        <taxon>Kiritimatiellales</taxon>
        <taxon>Pontiellaceae</taxon>
        <taxon>Pontiella</taxon>
    </lineage>
</organism>
<reference evidence="5 6" key="1">
    <citation type="submission" date="2019-04" db="EMBL/GenBank/DDBJ databases">
        <authorList>
            <person name="Van Vliet M D."/>
        </authorList>
    </citation>
    <scope>NUCLEOTIDE SEQUENCE [LARGE SCALE GENOMIC DNA]</scope>
    <source>
        <strain evidence="5 6">F1</strain>
    </source>
</reference>
<comment type="subcellular location">
    <subcellularLocation>
        <location evidence="1">Secreted</location>
    </subcellularLocation>
</comment>
<evidence type="ECO:0000313" key="5">
    <source>
        <dbReference type="EMBL" id="VGO16305.1"/>
    </source>
</evidence>
<accession>A0A6C2U8M1</accession>
<dbReference type="Gene3D" id="3.40.50.1820">
    <property type="entry name" value="alpha/beta hydrolase"/>
    <property type="match status" value="1"/>
</dbReference>
<evidence type="ECO:0000256" key="4">
    <source>
        <dbReference type="ARBA" id="ARBA00022837"/>
    </source>
</evidence>
<evidence type="ECO:0008006" key="7">
    <source>
        <dbReference type="Google" id="ProtNLM"/>
    </source>
</evidence>
<evidence type="ECO:0000313" key="6">
    <source>
        <dbReference type="Proteomes" id="UP000366872"/>
    </source>
</evidence>
<evidence type="ECO:0000256" key="1">
    <source>
        <dbReference type="ARBA" id="ARBA00004613"/>
    </source>
</evidence>
<evidence type="ECO:0000256" key="2">
    <source>
        <dbReference type="ARBA" id="ARBA00022525"/>
    </source>
</evidence>
<dbReference type="InterPro" id="IPR059100">
    <property type="entry name" value="TSP3_bac"/>
</dbReference>
<dbReference type="EMBL" id="CAAHFG010000003">
    <property type="protein sequence ID" value="VGO16305.1"/>
    <property type="molecule type" value="Genomic_DNA"/>
</dbReference>
<keyword evidence="6" id="KW-1185">Reference proteome</keyword>